<gene>
    <name evidence="3" type="ORF">GY4MC1_3081</name>
</gene>
<feature type="transmembrane region" description="Helical" evidence="1">
    <location>
        <begin position="111"/>
        <end position="133"/>
    </location>
</feature>
<organism evidence="3">
    <name type="scientific">Geobacillus sp. (strain Y4.1MC1)</name>
    <dbReference type="NCBI Taxonomy" id="581103"/>
    <lineage>
        <taxon>Bacteria</taxon>
        <taxon>Bacillati</taxon>
        <taxon>Bacillota</taxon>
        <taxon>Bacilli</taxon>
        <taxon>Bacillales</taxon>
        <taxon>Anoxybacillaceae</taxon>
        <taxon>Geobacillus</taxon>
    </lineage>
</organism>
<protein>
    <recommendedName>
        <fullName evidence="2">Peptidase S9 prolyl oligopeptidase catalytic domain-containing protein</fullName>
    </recommendedName>
</protein>
<dbReference type="PANTHER" id="PTHR47381:SF3">
    <property type="entry name" value="ALPHA_BETA-HYDROLASES SUPERFAMILY PROTEIN"/>
    <property type="match status" value="1"/>
</dbReference>
<evidence type="ECO:0000259" key="2">
    <source>
        <dbReference type="Pfam" id="PF00326"/>
    </source>
</evidence>
<evidence type="ECO:0000256" key="1">
    <source>
        <dbReference type="SAM" id="Phobius"/>
    </source>
</evidence>
<dbReference type="GO" id="GO:0006508">
    <property type="term" value="P:proteolysis"/>
    <property type="evidence" value="ECO:0007669"/>
    <property type="project" value="InterPro"/>
</dbReference>
<proteinExistence type="predicted"/>
<dbReference type="PANTHER" id="PTHR47381">
    <property type="entry name" value="ALPHA/BETA-HYDROLASES SUPERFAMILY PROTEIN"/>
    <property type="match status" value="1"/>
</dbReference>
<dbReference type="Gene3D" id="3.40.50.1820">
    <property type="entry name" value="alpha/beta hydrolase"/>
    <property type="match status" value="1"/>
</dbReference>
<keyword evidence="1" id="KW-0812">Transmembrane</keyword>
<dbReference type="KEGG" id="gmc:GY4MC1_3081"/>
<reference evidence="3" key="1">
    <citation type="submission" date="2010-10" db="EMBL/GenBank/DDBJ databases">
        <title>Complete sequence of chromosome of Geobacillus sp. Y4.1MC1.</title>
        <authorList>
            <consortium name="US DOE Joint Genome Institute"/>
            <person name="Lucas S."/>
            <person name="Copeland A."/>
            <person name="Lapidus A."/>
            <person name="Cheng J.-F."/>
            <person name="Bruce D."/>
            <person name="Goodwin L."/>
            <person name="Pitluck S."/>
            <person name="Chertkov O."/>
            <person name="Zhang X."/>
            <person name="Detter J.C."/>
            <person name="Han C."/>
            <person name="Tapia R."/>
            <person name="Land M."/>
            <person name="Hauser L."/>
            <person name="Jeffries C."/>
            <person name="Kyrpides N."/>
            <person name="Ivanova N."/>
            <person name="Ovchinnikova G."/>
            <person name="Brumm P."/>
            <person name="Mead D."/>
            <person name="Woyke T."/>
        </authorList>
    </citation>
    <scope>NUCLEOTIDE SEQUENCE [LARGE SCALE GENOMIC DNA]</scope>
    <source>
        <strain evidence="3">Y4.1MC1</strain>
    </source>
</reference>
<keyword evidence="1" id="KW-1133">Transmembrane helix</keyword>
<dbReference type="AlphaFoldDB" id="A0A7U3YI16"/>
<dbReference type="EMBL" id="CP002293">
    <property type="protein sequence ID" value="ADP75759.1"/>
    <property type="molecule type" value="Genomic_DNA"/>
</dbReference>
<name>A0A7U3YI16_GEOS0</name>
<keyword evidence="1" id="KW-0472">Membrane</keyword>
<dbReference type="InterPro" id="IPR001375">
    <property type="entry name" value="Peptidase_S9_cat"/>
</dbReference>
<dbReference type="InterPro" id="IPR029058">
    <property type="entry name" value="AB_hydrolase_fold"/>
</dbReference>
<sequence>MMVIIEKEIVAQVPVLHVVKQEKKEGRLPFILFIHGFTSAKEHNLHFAYLLAEAGYRVVMPDALYHGERGTSLSGHELQLKFWHVVRQMIAEVKWIKEEMEQRRLIDPDRVGIAGTSMGGIVTFGSLAVYPWIKAAVSLMGCPAYEMFFDELVKTAKKTGVAIPLSDEQLKQEKAQLVKYDLSKQPEKLAGRPLLIWHSECDQVVPYAYTYEFYEQIKPLYQGKEKSLKFISDATAGHKVTREALLETVKWFTAHV</sequence>
<feature type="domain" description="Peptidase S9 prolyl oligopeptidase catalytic" evidence="2">
    <location>
        <begin position="48"/>
        <end position="244"/>
    </location>
</feature>
<dbReference type="GO" id="GO:0008236">
    <property type="term" value="F:serine-type peptidase activity"/>
    <property type="evidence" value="ECO:0007669"/>
    <property type="project" value="InterPro"/>
</dbReference>
<dbReference type="SUPFAM" id="SSF53474">
    <property type="entry name" value="alpha/beta-Hydrolases"/>
    <property type="match status" value="1"/>
</dbReference>
<accession>A0A7U3YI16</accession>
<evidence type="ECO:0000313" key="3">
    <source>
        <dbReference type="EMBL" id="ADP75759.1"/>
    </source>
</evidence>
<dbReference type="Pfam" id="PF00326">
    <property type="entry name" value="Peptidase_S9"/>
    <property type="match status" value="1"/>
</dbReference>